<keyword evidence="3 9" id="KW-0813">Transport</keyword>
<evidence type="ECO:0000256" key="9">
    <source>
        <dbReference type="RuleBase" id="RU000488"/>
    </source>
</evidence>
<proteinExistence type="inferred from homology"/>
<feature type="compositionally biased region" description="Low complexity" evidence="10">
    <location>
        <begin position="115"/>
        <end position="124"/>
    </location>
</feature>
<evidence type="ECO:0000313" key="11">
    <source>
        <dbReference type="EMBL" id="GAX86434.1"/>
    </source>
</evidence>
<dbReference type="AlphaFoldDB" id="A0A250XTQ2"/>
<keyword evidence="12" id="KW-1185">Reference proteome</keyword>
<sequence>MPSFAFELAISGCSVGTATLLTNPFDVVKTRLQLQRLSTDPSSLHGANIRPPGLVGTAVKLVQEEGFMALWNGLPPALARGFIYGGLRLGMYSPIKTSLLTSLSTFAPPTPLPSTPLLSTAKSTAGPALSHQTVPSTASSSNPSHLSPSSAMTQGSVSSVVEASTVHTNETIAVHTNELSFVGKLAAGSLSGGVAAAISNPTELVKTRLQSKNNQHGGSLGVIRHIIGSEGIGGLWRGAVPAMSRAALVTACQCATYDEIKRAVLRYSGWGESLATHLTSSTLAGLIATTVTNPIDVIKTVVFVSGNKYSGSWAAAADIWRNDGLPGFFKGWVANFARLGPQTVITFIVFERLREFAGLDHF</sequence>
<dbReference type="Gene3D" id="1.50.40.10">
    <property type="entry name" value="Mitochondrial carrier domain"/>
    <property type="match status" value="1"/>
</dbReference>
<organism evidence="11 12">
    <name type="scientific">Chlamydomonas eustigma</name>
    <dbReference type="NCBI Taxonomy" id="1157962"/>
    <lineage>
        <taxon>Eukaryota</taxon>
        <taxon>Viridiplantae</taxon>
        <taxon>Chlorophyta</taxon>
        <taxon>core chlorophytes</taxon>
        <taxon>Chlorophyceae</taxon>
        <taxon>CS clade</taxon>
        <taxon>Chlamydomonadales</taxon>
        <taxon>Chlamydomonadaceae</taxon>
        <taxon>Chlamydomonas</taxon>
    </lineage>
</organism>
<keyword evidence="6" id="KW-1133">Transmembrane helix</keyword>
<dbReference type="InterPro" id="IPR050391">
    <property type="entry name" value="Mito_Metabolite_Transporter"/>
</dbReference>
<evidence type="ECO:0000256" key="10">
    <source>
        <dbReference type="SAM" id="MobiDB-lite"/>
    </source>
</evidence>
<evidence type="ECO:0000256" key="4">
    <source>
        <dbReference type="ARBA" id="ARBA00022692"/>
    </source>
</evidence>
<keyword evidence="7 8" id="KW-0472">Membrane</keyword>
<protein>
    <recommendedName>
        <fullName evidence="13">Mitochondrial carrier protein</fullName>
    </recommendedName>
</protein>
<name>A0A250XTQ2_9CHLO</name>
<keyword evidence="5" id="KW-0677">Repeat</keyword>
<accession>A0A250XTQ2</accession>
<dbReference type="PROSITE" id="PS50920">
    <property type="entry name" value="SOLCAR"/>
    <property type="match status" value="3"/>
</dbReference>
<dbReference type="OrthoDB" id="6703404at2759"/>
<evidence type="ECO:0000256" key="2">
    <source>
        <dbReference type="ARBA" id="ARBA00006375"/>
    </source>
</evidence>
<feature type="region of interest" description="Disordered" evidence="10">
    <location>
        <begin position="114"/>
        <end position="154"/>
    </location>
</feature>
<dbReference type="GO" id="GO:0016020">
    <property type="term" value="C:membrane"/>
    <property type="evidence" value="ECO:0007669"/>
    <property type="project" value="UniProtKB-SubCell"/>
</dbReference>
<dbReference type="STRING" id="1157962.A0A250XTQ2"/>
<evidence type="ECO:0000256" key="1">
    <source>
        <dbReference type="ARBA" id="ARBA00004141"/>
    </source>
</evidence>
<evidence type="ECO:0000256" key="7">
    <source>
        <dbReference type="ARBA" id="ARBA00023136"/>
    </source>
</evidence>
<dbReference type="PANTHER" id="PTHR45618">
    <property type="entry name" value="MITOCHONDRIAL DICARBOXYLATE CARRIER-RELATED"/>
    <property type="match status" value="1"/>
</dbReference>
<evidence type="ECO:0000256" key="6">
    <source>
        <dbReference type="ARBA" id="ARBA00022989"/>
    </source>
</evidence>
<gene>
    <name evidence="11" type="ORF">CEUSTIGMA_g13844.t1</name>
</gene>
<evidence type="ECO:0008006" key="13">
    <source>
        <dbReference type="Google" id="ProtNLM"/>
    </source>
</evidence>
<reference evidence="11 12" key="1">
    <citation type="submission" date="2017-08" db="EMBL/GenBank/DDBJ databases">
        <title>Acidophilic green algal genome provides insights into adaptation to an acidic environment.</title>
        <authorList>
            <person name="Hirooka S."/>
            <person name="Hirose Y."/>
            <person name="Kanesaki Y."/>
            <person name="Higuchi S."/>
            <person name="Fujiwara T."/>
            <person name="Onuma R."/>
            <person name="Era A."/>
            <person name="Ohbayashi R."/>
            <person name="Uzuka A."/>
            <person name="Nozaki H."/>
            <person name="Yoshikawa H."/>
            <person name="Miyagishima S.Y."/>
        </authorList>
    </citation>
    <scope>NUCLEOTIDE SEQUENCE [LARGE SCALE GENOMIC DNA]</scope>
    <source>
        <strain evidence="11 12">NIES-2499</strain>
    </source>
</reference>
<dbReference type="InterPro" id="IPR018108">
    <property type="entry name" value="MCP_transmembrane"/>
</dbReference>
<evidence type="ECO:0000256" key="3">
    <source>
        <dbReference type="ARBA" id="ARBA00022448"/>
    </source>
</evidence>
<comment type="subcellular location">
    <subcellularLocation>
        <location evidence="1">Membrane</location>
        <topology evidence="1">Multi-pass membrane protein</topology>
    </subcellularLocation>
</comment>
<keyword evidence="4 8" id="KW-0812">Transmembrane</keyword>
<comment type="caution">
    <text evidence="11">The sequence shown here is derived from an EMBL/GenBank/DDBJ whole genome shotgun (WGS) entry which is preliminary data.</text>
</comment>
<dbReference type="Pfam" id="PF00153">
    <property type="entry name" value="Mito_carr"/>
    <property type="match status" value="3"/>
</dbReference>
<dbReference type="Proteomes" id="UP000232323">
    <property type="component" value="Unassembled WGS sequence"/>
</dbReference>
<feature type="compositionally biased region" description="Low complexity" evidence="10">
    <location>
        <begin position="135"/>
        <end position="150"/>
    </location>
</feature>
<dbReference type="EMBL" id="BEGY01000304">
    <property type="protein sequence ID" value="GAX86434.1"/>
    <property type="molecule type" value="Genomic_DNA"/>
</dbReference>
<dbReference type="InterPro" id="IPR023395">
    <property type="entry name" value="MCP_dom_sf"/>
</dbReference>
<feature type="repeat" description="Solcar" evidence="8">
    <location>
        <begin position="179"/>
        <end position="263"/>
    </location>
</feature>
<evidence type="ECO:0000256" key="5">
    <source>
        <dbReference type="ARBA" id="ARBA00022737"/>
    </source>
</evidence>
<evidence type="ECO:0000256" key="8">
    <source>
        <dbReference type="PROSITE-ProRule" id="PRU00282"/>
    </source>
</evidence>
<feature type="repeat" description="Solcar" evidence="8">
    <location>
        <begin position="2"/>
        <end position="98"/>
    </location>
</feature>
<dbReference type="SUPFAM" id="SSF103506">
    <property type="entry name" value="Mitochondrial carrier"/>
    <property type="match status" value="1"/>
</dbReference>
<evidence type="ECO:0000313" key="12">
    <source>
        <dbReference type="Proteomes" id="UP000232323"/>
    </source>
</evidence>
<feature type="repeat" description="Solcar" evidence="8">
    <location>
        <begin position="272"/>
        <end position="356"/>
    </location>
</feature>
<comment type="similarity">
    <text evidence="2 9">Belongs to the mitochondrial carrier (TC 2.A.29) family.</text>
</comment>